<keyword evidence="1" id="KW-0812">Transmembrane</keyword>
<name>A0ABZ1PGX2_9ACTN</name>
<feature type="transmembrane region" description="Helical" evidence="1">
    <location>
        <begin position="77"/>
        <end position="97"/>
    </location>
</feature>
<feature type="transmembrane region" description="Helical" evidence="1">
    <location>
        <begin position="130"/>
        <end position="150"/>
    </location>
</feature>
<evidence type="ECO:0000256" key="1">
    <source>
        <dbReference type="SAM" id="Phobius"/>
    </source>
</evidence>
<sequence>MSNMPTNSRHQAGLTALYLGIFATVWFSVPAVEQPWRALLVVGSVASMITAVLGGVMSGRPRGEGGGAQERATNRRYLLIVVAEFAAAGLGAVLLAAADRSEYIPVLVCAVVGLHFFPLAPLLRDPLLRPLGVALCVVAAAGLVAAFGSAVAAGRVVGTGAGLLLLGYAVQALVRARRPA</sequence>
<evidence type="ECO:0000313" key="3">
    <source>
        <dbReference type="Proteomes" id="UP001346877"/>
    </source>
</evidence>
<gene>
    <name evidence="2" type="ORF">OG375_00665</name>
</gene>
<feature type="transmembrane region" description="Helical" evidence="1">
    <location>
        <begin position="38"/>
        <end position="56"/>
    </location>
</feature>
<dbReference type="GeneID" id="99762244"/>
<dbReference type="Proteomes" id="UP001346877">
    <property type="component" value="Chromosome"/>
</dbReference>
<organism evidence="2 3">
    <name type="scientific">Micromonospora zamorensis</name>
    <dbReference type="NCBI Taxonomy" id="709883"/>
    <lineage>
        <taxon>Bacteria</taxon>
        <taxon>Bacillati</taxon>
        <taxon>Actinomycetota</taxon>
        <taxon>Actinomycetes</taxon>
        <taxon>Micromonosporales</taxon>
        <taxon>Micromonosporaceae</taxon>
        <taxon>Micromonospora</taxon>
    </lineage>
</organism>
<dbReference type="EMBL" id="CP107941">
    <property type="protein sequence ID" value="WUI82935.1"/>
    <property type="molecule type" value="Genomic_DNA"/>
</dbReference>
<keyword evidence="3" id="KW-1185">Reference proteome</keyword>
<dbReference type="RefSeq" id="WP_088949648.1">
    <property type="nucleotide sequence ID" value="NZ_CP107941.1"/>
</dbReference>
<evidence type="ECO:0000313" key="2">
    <source>
        <dbReference type="EMBL" id="WUI82935.1"/>
    </source>
</evidence>
<feature type="transmembrane region" description="Helical" evidence="1">
    <location>
        <begin position="103"/>
        <end position="123"/>
    </location>
</feature>
<reference evidence="2 3" key="1">
    <citation type="submission" date="2022-10" db="EMBL/GenBank/DDBJ databases">
        <title>The complete genomes of actinobacterial strains from the NBC collection.</title>
        <authorList>
            <person name="Joergensen T.S."/>
            <person name="Alvarez Arevalo M."/>
            <person name="Sterndorff E.B."/>
            <person name="Faurdal D."/>
            <person name="Vuksanovic O."/>
            <person name="Mourched A.-S."/>
            <person name="Charusanti P."/>
            <person name="Shaw S."/>
            <person name="Blin K."/>
            <person name="Weber T."/>
        </authorList>
    </citation>
    <scope>NUCLEOTIDE SEQUENCE [LARGE SCALE GENOMIC DNA]</scope>
    <source>
        <strain evidence="2 3">NBC_00396</strain>
    </source>
</reference>
<keyword evidence="1" id="KW-1133">Transmembrane helix</keyword>
<accession>A0ABZ1PGX2</accession>
<proteinExistence type="predicted"/>
<keyword evidence="1" id="KW-0472">Membrane</keyword>
<feature type="transmembrane region" description="Helical" evidence="1">
    <location>
        <begin position="12"/>
        <end position="32"/>
    </location>
</feature>
<protein>
    <submittedName>
        <fullName evidence="2">Uncharacterized protein</fullName>
    </submittedName>
</protein>
<feature type="transmembrane region" description="Helical" evidence="1">
    <location>
        <begin position="156"/>
        <end position="174"/>
    </location>
</feature>